<name>A0A143YGT0_9LACT</name>
<accession>A0A143YGT0</accession>
<evidence type="ECO:0000256" key="1">
    <source>
        <dbReference type="SAM" id="Phobius"/>
    </source>
</evidence>
<evidence type="ECO:0000313" key="2">
    <source>
        <dbReference type="EMBL" id="CZQ88553.1"/>
    </source>
</evidence>
<proteinExistence type="predicted"/>
<feature type="transmembrane region" description="Helical" evidence="1">
    <location>
        <begin position="211"/>
        <end position="235"/>
    </location>
</feature>
<dbReference type="Proteomes" id="UP000242754">
    <property type="component" value="Unassembled WGS sequence"/>
</dbReference>
<dbReference type="OrthoDB" id="2162371at2"/>
<feature type="transmembrane region" description="Helical" evidence="1">
    <location>
        <begin position="262"/>
        <end position="284"/>
    </location>
</feature>
<keyword evidence="1" id="KW-0472">Membrane</keyword>
<reference evidence="2 3" key="1">
    <citation type="submission" date="2016-02" db="EMBL/GenBank/DDBJ databases">
        <authorList>
            <person name="Wen L."/>
            <person name="He K."/>
            <person name="Yang H."/>
        </authorList>
    </citation>
    <scope>NUCLEOTIDE SEQUENCE [LARGE SCALE GENOMIC DNA]</scope>
    <source>
        <strain evidence="2">Trichococcus palustris</strain>
    </source>
</reference>
<keyword evidence="1" id="KW-1133">Transmembrane helix</keyword>
<keyword evidence="1" id="KW-0812">Transmembrane</keyword>
<feature type="transmembrane region" description="Helical" evidence="1">
    <location>
        <begin position="184"/>
        <end position="202"/>
    </location>
</feature>
<organism evidence="2 3">
    <name type="scientific">Trichococcus palustris</name>
    <dbReference type="NCBI Taxonomy" id="140314"/>
    <lineage>
        <taxon>Bacteria</taxon>
        <taxon>Bacillati</taxon>
        <taxon>Bacillota</taxon>
        <taxon>Bacilli</taxon>
        <taxon>Lactobacillales</taxon>
        <taxon>Carnobacteriaceae</taxon>
        <taxon>Trichococcus</taxon>
    </lineage>
</organism>
<protein>
    <submittedName>
        <fullName evidence="2">Uncharacterized protein</fullName>
    </submittedName>
</protein>
<keyword evidence="3" id="KW-1185">Reference proteome</keyword>
<dbReference type="EMBL" id="FJNE01000003">
    <property type="protein sequence ID" value="CZQ88553.1"/>
    <property type="molecule type" value="Genomic_DNA"/>
</dbReference>
<dbReference type="STRING" id="140314.SAMN04488076_12225"/>
<dbReference type="RefSeq" id="WP_087032192.1">
    <property type="nucleotide sequence ID" value="NZ_FJNE01000003.1"/>
</dbReference>
<feature type="transmembrane region" description="Helical" evidence="1">
    <location>
        <begin position="7"/>
        <end position="29"/>
    </location>
</feature>
<evidence type="ECO:0000313" key="3">
    <source>
        <dbReference type="Proteomes" id="UP000242754"/>
    </source>
</evidence>
<sequence length="305" mass="34118">MRKLRQIGRVLLSFILMFLVVALIGVIFMKEVLLNANDINNQLNDSEYYSQVEDSLAAKFKTLSLETSIPEDIFIVATTDRYGMQQLSIKNNEAAINYLTTADAKYTTETDRTMFEEPVTNYVKTYAAEHNQPFDEALQAQTDKIIGEATDIVASHTTLFNLKNVVDFPQFQKARNALHVISDHFYIVPVAFLAVSGLLVLLNRKRIHRSLIWIGSALVSGSAFVIIPATVALVLKLPQRITISADYINTALRTLALHYTQYFLVVGLVAFALGIASLVGYTLLSKAKRAQFRNRKSYASNGERA</sequence>
<dbReference type="AlphaFoldDB" id="A0A143YGT0"/>
<gene>
    <name evidence="2" type="ORF">Tpal_1011</name>
</gene>